<dbReference type="Gene3D" id="3.30.559.10">
    <property type="entry name" value="Chloramphenicol acetyltransferase-like domain"/>
    <property type="match status" value="2"/>
</dbReference>
<dbReference type="VEuPathDB" id="FungiDB:EYZ11_005478"/>
<dbReference type="EMBL" id="QUQM01000006">
    <property type="protein sequence ID" value="KAA8643909.1"/>
    <property type="molecule type" value="Genomic_DNA"/>
</dbReference>
<dbReference type="RefSeq" id="XP_033423270.1">
    <property type="nucleotide sequence ID" value="XM_033572718.1"/>
</dbReference>
<evidence type="ECO:0000313" key="2">
    <source>
        <dbReference type="Proteomes" id="UP000324241"/>
    </source>
</evidence>
<dbReference type="GeneID" id="54330807"/>
<sequence>MELHFLDTGPPRFLQLSVLVAVQGTFDRAKGPVIFDQLLTAWPILKSRMNLLRTGMLSETDTTSFWQERTVDAEMTSYIPLQVLKKGELSESQHNMLQELMKFPHSLKSLLYPPVICARVVFFKDGWMLKFTMQHAFADATGVYNIAMGFFALLRGETLYPIEARPLKLLIGGSRPDHTQMNRANSAQLTNQILHATREGYVSGWPGVVCYALLQWLLRIIRRRNPRSKKTMHIPRSIIDVLQHSAKKRQINVNRHDLLTAIIFQAAMNTFPGGTRGKDVQFGLNVNVNDSLERGADLHNAWYPVTIPRPNQQTEGSLEDKLVELAAHIRQVAQAAQTVVCMQAFLQYYEVLDRSGPIYPRSLNPHKANIIVSCCSHLPAYCTSFPTVNGRKAFPCFFQGGAELSDLFTFFGLSYNDLVATWADRDRGFYFYGSLHHELWTELEQLRACLSPFAYSFTNGSVELGL</sequence>
<dbReference type="Proteomes" id="UP000324241">
    <property type="component" value="Unassembled WGS sequence"/>
</dbReference>
<comment type="caution">
    <text evidence="1">The sequence shown here is derived from an EMBL/GenBank/DDBJ whole genome shotgun (WGS) entry which is preliminary data.</text>
</comment>
<reference evidence="1 2" key="1">
    <citation type="submission" date="2019-08" db="EMBL/GenBank/DDBJ databases">
        <title>The genome sequence of a newly discovered highly antifungal drug resistant Aspergillus species, Aspergillus tanneri NIH 1004.</title>
        <authorList>
            <person name="Mounaud S."/>
            <person name="Singh I."/>
            <person name="Joardar V."/>
            <person name="Pakala S."/>
            <person name="Pakala S."/>
            <person name="Venepally P."/>
            <person name="Chung J.K."/>
            <person name="Losada L."/>
            <person name="Nierman W.C."/>
        </authorList>
    </citation>
    <scope>NUCLEOTIDE SEQUENCE [LARGE SCALE GENOMIC DNA]</scope>
    <source>
        <strain evidence="1 2">NIH1004</strain>
    </source>
</reference>
<dbReference type="OrthoDB" id="4432909at2759"/>
<dbReference type="AlphaFoldDB" id="A0A5M9MHH0"/>
<evidence type="ECO:0000313" key="1">
    <source>
        <dbReference type="EMBL" id="KAA8643909.1"/>
    </source>
</evidence>
<accession>A0A5M9MHH0</accession>
<gene>
    <name evidence="1" type="ORF">ATNIH1004_008105</name>
</gene>
<proteinExistence type="predicted"/>
<dbReference type="InterPro" id="IPR023213">
    <property type="entry name" value="CAT-like_dom_sf"/>
</dbReference>
<organism evidence="1 2">
    <name type="scientific">Aspergillus tanneri</name>
    <dbReference type="NCBI Taxonomy" id="1220188"/>
    <lineage>
        <taxon>Eukaryota</taxon>
        <taxon>Fungi</taxon>
        <taxon>Dikarya</taxon>
        <taxon>Ascomycota</taxon>
        <taxon>Pezizomycotina</taxon>
        <taxon>Eurotiomycetes</taxon>
        <taxon>Eurotiomycetidae</taxon>
        <taxon>Eurotiales</taxon>
        <taxon>Aspergillaceae</taxon>
        <taxon>Aspergillus</taxon>
        <taxon>Aspergillus subgen. Circumdati</taxon>
    </lineage>
</organism>
<protein>
    <submittedName>
        <fullName evidence="1">Uncharacterized protein</fullName>
    </submittedName>
</protein>
<name>A0A5M9MHH0_9EURO</name>
<dbReference type="VEuPathDB" id="FungiDB:EYZ11_005477"/>